<comment type="caution">
    <text evidence="3">The sequence shown here is derived from an EMBL/GenBank/DDBJ whole genome shotgun (WGS) entry which is preliminary data.</text>
</comment>
<dbReference type="EMBL" id="JACRSO010000001">
    <property type="protein sequence ID" value="MBC8528277.1"/>
    <property type="molecule type" value="Genomic_DNA"/>
</dbReference>
<evidence type="ECO:0000256" key="1">
    <source>
        <dbReference type="SAM" id="Phobius"/>
    </source>
</evidence>
<keyword evidence="4" id="KW-1185">Reference proteome</keyword>
<dbReference type="InterPro" id="IPR000253">
    <property type="entry name" value="FHA_dom"/>
</dbReference>
<dbReference type="Gene3D" id="2.60.200.20">
    <property type="match status" value="1"/>
</dbReference>
<dbReference type="AlphaFoldDB" id="A0A926CYF9"/>
<dbReference type="Proteomes" id="UP000654279">
    <property type="component" value="Unassembled WGS sequence"/>
</dbReference>
<dbReference type="SUPFAM" id="SSF49879">
    <property type="entry name" value="SMAD/FHA domain"/>
    <property type="match status" value="1"/>
</dbReference>
<feature type="domain" description="FHA" evidence="2">
    <location>
        <begin position="71"/>
        <end position="134"/>
    </location>
</feature>
<protein>
    <submittedName>
        <fullName evidence="3">FHA domain-containing protein</fullName>
    </submittedName>
</protein>
<keyword evidence="1" id="KW-0812">Transmembrane</keyword>
<dbReference type="CDD" id="cd00060">
    <property type="entry name" value="FHA"/>
    <property type="match status" value="1"/>
</dbReference>
<evidence type="ECO:0000313" key="4">
    <source>
        <dbReference type="Proteomes" id="UP000654279"/>
    </source>
</evidence>
<dbReference type="Pfam" id="PF00498">
    <property type="entry name" value="FHA"/>
    <property type="match status" value="1"/>
</dbReference>
<keyword evidence="1" id="KW-0472">Membrane</keyword>
<feature type="transmembrane region" description="Helical" evidence="1">
    <location>
        <begin position="12"/>
        <end position="33"/>
    </location>
</feature>
<reference evidence="3" key="1">
    <citation type="submission" date="2020-08" db="EMBL/GenBank/DDBJ databases">
        <title>Genome public.</title>
        <authorList>
            <person name="Liu C."/>
            <person name="Sun Q."/>
        </authorList>
    </citation>
    <scope>NUCLEOTIDE SEQUENCE</scope>
    <source>
        <strain evidence="3">NSJ-44</strain>
    </source>
</reference>
<sequence>MEDTLYQFIAGIMRYVFILLIWLILIVTARSAWKEYRLQRRYMGKRVVIGYLERRGPEGALERYPLGMDALIGSGRGCDVRIRDEGLERRQAQISCRDDGVFLLDLSKGDPPVINGVGAPERVQLLNGDQIRFGEVTFRLRLEVERDA</sequence>
<dbReference type="InterPro" id="IPR008984">
    <property type="entry name" value="SMAD_FHA_dom_sf"/>
</dbReference>
<keyword evidence="1" id="KW-1133">Transmembrane helix</keyword>
<evidence type="ECO:0000313" key="3">
    <source>
        <dbReference type="EMBL" id="MBC8528277.1"/>
    </source>
</evidence>
<proteinExistence type="predicted"/>
<evidence type="ECO:0000259" key="2">
    <source>
        <dbReference type="Pfam" id="PF00498"/>
    </source>
</evidence>
<dbReference type="RefSeq" id="WP_138294823.1">
    <property type="nucleotide sequence ID" value="NZ_JACRSO010000001.1"/>
</dbReference>
<name>A0A926CYF9_9FIRM</name>
<organism evidence="3 4">
    <name type="scientific">Luoshenia tenuis</name>
    <dbReference type="NCBI Taxonomy" id="2763654"/>
    <lineage>
        <taxon>Bacteria</taxon>
        <taxon>Bacillati</taxon>
        <taxon>Bacillota</taxon>
        <taxon>Clostridia</taxon>
        <taxon>Christensenellales</taxon>
        <taxon>Christensenellaceae</taxon>
        <taxon>Luoshenia</taxon>
    </lineage>
</organism>
<gene>
    <name evidence="3" type="ORF">H8699_02335</name>
</gene>
<accession>A0A926CYF9</accession>